<dbReference type="OrthoDB" id="2142040at2759"/>
<feature type="coiled-coil region" evidence="1">
    <location>
        <begin position="192"/>
        <end position="289"/>
    </location>
</feature>
<reference evidence="3" key="1">
    <citation type="submission" date="2021-03" db="EMBL/GenBank/DDBJ databases">
        <title>Chromosome level genome of the anhydrobiotic midge Polypedilum vanderplanki.</title>
        <authorList>
            <person name="Yoshida Y."/>
            <person name="Kikawada T."/>
            <person name="Gusev O."/>
        </authorList>
    </citation>
    <scope>NUCLEOTIDE SEQUENCE</scope>
    <source>
        <strain evidence="3">NIAS01</strain>
        <tissue evidence="3">Whole body or cell culture</tissue>
    </source>
</reference>
<protein>
    <submittedName>
        <fullName evidence="3">Uncharacterized protein</fullName>
    </submittedName>
</protein>
<evidence type="ECO:0000313" key="3">
    <source>
        <dbReference type="EMBL" id="KAG5679322.1"/>
    </source>
</evidence>
<dbReference type="Proteomes" id="UP001107558">
    <property type="component" value="Chromosome 2"/>
</dbReference>
<feature type="compositionally biased region" description="Polar residues" evidence="2">
    <location>
        <begin position="525"/>
        <end position="535"/>
    </location>
</feature>
<dbReference type="SMART" id="SM00696">
    <property type="entry name" value="DM9"/>
    <property type="match status" value="1"/>
</dbReference>
<dbReference type="Pfam" id="PF11901">
    <property type="entry name" value="DM9"/>
    <property type="match status" value="2"/>
</dbReference>
<organism evidence="3 4">
    <name type="scientific">Polypedilum vanderplanki</name>
    <name type="common">Sleeping chironomid midge</name>
    <dbReference type="NCBI Taxonomy" id="319348"/>
    <lineage>
        <taxon>Eukaryota</taxon>
        <taxon>Metazoa</taxon>
        <taxon>Ecdysozoa</taxon>
        <taxon>Arthropoda</taxon>
        <taxon>Hexapoda</taxon>
        <taxon>Insecta</taxon>
        <taxon>Pterygota</taxon>
        <taxon>Neoptera</taxon>
        <taxon>Endopterygota</taxon>
        <taxon>Diptera</taxon>
        <taxon>Nematocera</taxon>
        <taxon>Chironomoidea</taxon>
        <taxon>Chironomidae</taxon>
        <taxon>Chironominae</taxon>
        <taxon>Polypedilum</taxon>
        <taxon>Polypedilum</taxon>
    </lineage>
</organism>
<dbReference type="PANTHER" id="PTHR31649:SF10">
    <property type="entry name" value="IP19903P-RELATED"/>
    <property type="match status" value="1"/>
</dbReference>
<dbReference type="PANTHER" id="PTHR31649">
    <property type="entry name" value="AGAP009604-PA"/>
    <property type="match status" value="1"/>
</dbReference>
<dbReference type="EMBL" id="JADBJN010000002">
    <property type="protein sequence ID" value="KAG5679322.1"/>
    <property type="molecule type" value="Genomic_DNA"/>
</dbReference>
<feature type="region of interest" description="Disordered" evidence="2">
    <location>
        <begin position="510"/>
        <end position="535"/>
    </location>
</feature>
<keyword evidence="1" id="KW-0175">Coiled coil</keyword>
<name>A0A9J6CB82_POLVA</name>
<dbReference type="Gene3D" id="1.10.287.1490">
    <property type="match status" value="1"/>
</dbReference>
<proteinExistence type="predicted"/>
<gene>
    <name evidence="3" type="ORF">PVAND_008895</name>
</gene>
<keyword evidence="4" id="KW-1185">Reference proteome</keyword>
<feature type="coiled-coil region" evidence="1">
    <location>
        <begin position="318"/>
        <end position="422"/>
    </location>
</feature>
<dbReference type="AlphaFoldDB" id="A0A9J6CB82"/>
<sequence>MASLTTISWTVADNANDAVSHALFAGYTSDGKKVYVGRAVDENGNPVPAKIIPEFNKTFYEENGNEKSTDNIEYLFHNEGYEWLRSSNGKVVPDAVNLNDYYVGRAEIDGTTVVGKVDLKEKKLFASYNGKTVSLSDYDVLTFKPQTNKTRFQSSVSQERYQNSVNIRSDAISSIISGRYIQDNSYQNQQKFFELQNKIQTLELELANYKNERKNYEQRISFEQKRVQDLSKQIQSMKIENSVFTSERSTYEERIVEGNSKLSDLELRLQDVLNENSFLLKKITTLEETLKSERYQMEIYTEKYKSSQSSPGNMMAKIKSFEERIKSQQQRIFELESIIENSNADSDSLKSQLTSYESTIEHQKIQVESILKKLQAANADNEFLVKKLALLTQTLRNYQFEMESMTAQLQNAKAIIASLHTELARSNGQLSKYQAALSNSYVLNGELMTKVSGLNTLSQYSSSTESKFDILQMSLSSMEANAKAYTYNTPSLLEATNSETFTKYLKVQSSETSSENGFTPYKVSTEPTASSPEPM</sequence>
<dbReference type="InterPro" id="IPR006616">
    <property type="entry name" value="DM9_repeat"/>
</dbReference>
<evidence type="ECO:0000256" key="2">
    <source>
        <dbReference type="SAM" id="MobiDB-lite"/>
    </source>
</evidence>
<comment type="caution">
    <text evidence="3">The sequence shown here is derived from an EMBL/GenBank/DDBJ whole genome shotgun (WGS) entry which is preliminary data.</text>
</comment>
<dbReference type="SUPFAM" id="SSF57997">
    <property type="entry name" value="Tropomyosin"/>
    <property type="match status" value="1"/>
</dbReference>
<evidence type="ECO:0000313" key="4">
    <source>
        <dbReference type="Proteomes" id="UP001107558"/>
    </source>
</evidence>
<evidence type="ECO:0000256" key="1">
    <source>
        <dbReference type="SAM" id="Coils"/>
    </source>
</evidence>
<accession>A0A9J6CB82</accession>